<accession>A0ABQ7GG95</accession>
<evidence type="ECO:0000313" key="2">
    <source>
        <dbReference type="Proteomes" id="UP000815325"/>
    </source>
</evidence>
<proteinExistence type="predicted"/>
<gene>
    <name evidence="1" type="ORF">DUNSADRAFT_10013</name>
</gene>
<organism evidence="1 2">
    <name type="scientific">Dunaliella salina</name>
    <name type="common">Green alga</name>
    <name type="synonym">Protococcus salinus</name>
    <dbReference type="NCBI Taxonomy" id="3046"/>
    <lineage>
        <taxon>Eukaryota</taxon>
        <taxon>Viridiplantae</taxon>
        <taxon>Chlorophyta</taxon>
        <taxon>core chlorophytes</taxon>
        <taxon>Chlorophyceae</taxon>
        <taxon>CS clade</taxon>
        <taxon>Chlamydomonadales</taxon>
        <taxon>Dunaliellaceae</taxon>
        <taxon>Dunaliella</taxon>
    </lineage>
</organism>
<dbReference type="Proteomes" id="UP000815325">
    <property type="component" value="Unassembled WGS sequence"/>
</dbReference>
<evidence type="ECO:0000313" key="1">
    <source>
        <dbReference type="EMBL" id="KAF5833634.1"/>
    </source>
</evidence>
<reference evidence="1" key="1">
    <citation type="submission" date="2017-08" db="EMBL/GenBank/DDBJ databases">
        <authorList>
            <person name="Polle J.E."/>
            <person name="Barry K."/>
            <person name="Cushman J."/>
            <person name="Schmutz J."/>
            <person name="Tran D."/>
            <person name="Hathwaick L.T."/>
            <person name="Yim W.C."/>
            <person name="Jenkins J."/>
            <person name="Mckie-Krisberg Z.M."/>
            <person name="Prochnik S."/>
            <person name="Lindquist E."/>
            <person name="Dockter R.B."/>
            <person name="Adam C."/>
            <person name="Molina H."/>
            <person name="Bunkerborg J."/>
            <person name="Jin E."/>
            <person name="Buchheim M."/>
            <person name="Magnuson J."/>
        </authorList>
    </citation>
    <scope>NUCLEOTIDE SEQUENCE</scope>
    <source>
        <strain evidence="1">CCAP 19/18</strain>
    </source>
</reference>
<name>A0ABQ7GG95_DUNSA</name>
<evidence type="ECO:0008006" key="3">
    <source>
        <dbReference type="Google" id="ProtNLM"/>
    </source>
</evidence>
<comment type="caution">
    <text evidence="1">The sequence shown here is derived from an EMBL/GenBank/DDBJ whole genome shotgun (WGS) entry which is preliminary data.</text>
</comment>
<sequence>MRLLFFVGNLCADCSKCTAATLQINSHSYLLSYFEITTVFAPTLLDVHRLVCEPADSDYHMILISISCLSCRSGNQNTGGMLESLLFNTMDGIFNTMSITRISGLKVSKLVVWTCLA</sequence>
<protein>
    <recommendedName>
        <fullName evidence="3">Encoded protein</fullName>
    </recommendedName>
</protein>
<keyword evidence="2" id="KW-1185">Reference proteome</keyword>
<dbReference type="EMBL" id="MU069800">
    <property type="protein sequence ID" value="KAF5833634.1"/>
    <property type="molecule type" value="Genomic_DNA"/>
</dbReference>